<comment type="caution">
    <text evidence="2">The sequence shown here is derived from an EMBL/GenBank/DDBJ whole genome shotgun (WGS) entry which is preliminary data.</text>
</comment>
<feature type="compositionally biased region" description="Basic and acidic residues" evidence="1">
    <location>
        <begin position="122"/>
        <end position="132"/>
    </location>
</feature>
<feature type="compositionally biased region" description="Basic and acidic residues" evidence="1">
    <location>
        <begin position="148"/>
        <end position="166"/>
    </location>
</feature>
<dbReference type="AlphaFoldDB" id="A0A4Z2JHL7"/>
<feature type="compositionally biased region" description="Acidic residues" evidence="1">
    <location>
        <begin position="133"/>
        <end position="144"/>
    </location>
</feature>
<keyword evidence="3" id="KW-1185">Reference proteome</keyword>
<evidence type="ECO:0000313" key="2">
    <source>
        <dbReference type="EMBL" id="TNN89447.1"/>
    </source>
</evidence>
<evidence type="ECO:0000313" key="3">
    <source>
        <dbReference type="Proteomes" id="UP000314294"/>
    </source>
</evidence>
<gene>
    <name evidence="2" type="ORF">EYF80_000050</name>
</gene>
<feature type="compositionally biased region" description="Acidic residues" evidence="1">
    <location>
        <begin position="21"/>
        <end position="35"/>
    </location>
</feature>
<protein>
    <submittedName>
        <fullName evidence="2">Uncharacterized protein</fullName>
    </submittedName>
</protein>
<accession>A0A4Z2JHL7</accession>
<sequence length="189" mass="21488">MSVAGLKKQFHKATQVARLCDDEEKKEEEEEDSDVGDVGSSRYTLQMTFRTEQHRRCSSLMRMLLRLHAQGGLIKLSPLVPLICTTAALNCVPYYAAPGLGTLGDYYHPETAAVGAGSSHPHTSEQERRRREEEEEEEAWEAWEAEGGGEHQRRQHTPCEPHIGRHERPYGNVFPFCTDVHQDSKMKRL</sequence>
<proteinExistence type="predicted"/>
<organism evidence="2 3">
    <name type="scientific">Liparis tanakae</name>
    <name type="common">Tanaka's snailfish</name>
    <dbReference type="NCBI Taxonomy" id="230148"/>
    <lineage>
        <taxon>Eukaryota</taxon>
        <taxon>Metazoa</taxon>
        <taxon>Chordata</taxon>
        <taxon>Craniata</taxon>
        <taxon>Vertebrata</taxon>
        <taxon>Euteleostomi</taxon>
        <taxon>Actinopterygii</taxon>
        <taxon>Neopterygii</taxon>
        <taxon>Teleostei</taxon>
        <taxon>Neoteleostei</taxon>
        <taxon>Acanthomorphata</taxon>
        <taxon>Eupercaria</taxon>
        <taxon>Perciformes</taxon>
        <taxon>Cottioidei</taxon>
        <taxon>Cottales</taxon>
        <taxon>Liparidae</taxon>
        <taxon>Liparis</taxon>
    </lineage>
</organism>
<reference evidence="2 3" key="1">
    <citation type="submission" date="2019-03" db="EMBL/GenBank/DDBJ databases">
        <title>First draft genome of Liparis tanakae, snailfish: a comprehensive survey of snailfish specific genes.</title>
        <authorList>
            <person name="Kim W."/>
            <person name="Song I."/>
            <person name="Jeong J.-H."/>
            <person name="Kim D."/>
            <person name="Kim S."/>
            <person name="Ryu S."/>
            <person name="Song J.Y."/>
            <person name="Lee S.K."/>
        </authorList>
    </citation>
    <scope>NUCLEOTIDE SEQUENCE [LARGE SCALE GENOMIC DNA]</scope>
    <source>
        <tissue evidence="2">Muscle</tissue>
    </source>
</reference>
<feature type="region of interest" description="Disordered" evidence="1">
    <location>
        <begin position="1"/>
        <end position="39"/>
    </location>
</feature>
<dbReference type="EMBL" id="SRLO01000001">
    <property type="protein sequence ID" value="TNN89447.1"/>
    <property type="molecule type" value="Genomic_DNA"/>
</dbReference>
<feature type="region of interest" description="Disordered" evidence="1">
    <location>
        <begin position="113"/>
        <end position="166"/>
    </location>
</feature>
<dbReference type="Proteomes" id="UP000314294">
    <property type="component" value="Unassembled WGS sequence"/>
</dbReference>
<name>A0A4Z2JHL7_9TELE</name>
<evidence type="ECO:0000256" key="1">
    <source>
        <dbReference type="SAM" id="MobiDB-lite"/>
    </source>
</evidence>